<dbReference type="AlphaFoldDB" id="A0A9Q3V482"/>
<organism evidence="1 2">
    <name type="scientific">Chryseobacterium turcicum</name>
    <dbReference type="NCBI Taxonomy" id="2898076"/>
    <lineage>
        <taxon>Bacteria</taxon>
        <taxon>Pseudomonadati</taxon>
        <taxon>Bacteroidota</taxon>
        <taxon>Flavobacteriia</taxon>
        <taxon>Flavobacteriales</taxon>
        <taxon>Weeksellaceae</taxon>
        <taxon>Chryseobacterium group</taxon>
        <taxon>Chryseobacterium</taxon>
    </lineage>
</organism>
<keyword evidence="2" id="KW-1185">Reference proteome</keyword>
<dbReference type="EMBL" id="JAJNAY010000001">
    <property type="protein sequence ID" value="MCD1116961.1"/>
    <property type="molecule type" value="Genomic_DNA"/>
</dbReference>
<dbReference type="RefSeq" id="WP_230668720.1">
    <property type="nucleotide sequence ID" value="NZ_JAJNAY010000001.1"/>
</dbReference>
<protein>
    <submittedName>
        <fullName evidence="1">Uncharacterized protein</fullName>
    </submittedName>
</protein>
<name>A0A9Q3V482_9FLAO</name>
<dbReference type="Proteomes" id="UP001108025">
    <property type="component" value="Unassembled WGS sequence"/>
</dbReference>
<evidence type="ECO:0000313" key="2">
    <source>
        <dbReference type="Proteomes" id="UP001108025"/>
    </source>
</evidence>
<sequence>MLKNEKLFMGISCTPSPINKKEYISDIGKILVNDYGKKKYYKPEEVTKSHKKSKWYDGVDFSCWGMSTFSSHTDFDKYHEETGEVCDYTEMKSEMLSGLSVSSNTDLFDIPNIDIDASWLDFGDVFEGIGEFIGGGYLTDYKKNNEPLTRHYQKRG</sequence>
<accession>A0A9Q3V482</accession>
<reference evidence="1" key="1">
    <citation type="submission" date="2021-11" db="EMBL/GenBank/DDBJ databases">
        <title>Description of novel Chryseobacterium species.</title>
        <authorList>
            <person name="Saticioglu I.B."/>
            <person name="Ay H."/>
            <person name="Altun S."/>
            <person name="Duman M."/>
        </authorList>
    </citation>
    <scope>NUCLEOTIDE SEQUENCE</scope>
    <source>
        <strain evidence="1">C-17</strain>
    </source>
</reference>
<gene>
    <name evidence="1" type="ORF">LO744_08845</name>
</gene>
<proteinExistence type="predicted"/>
<comment type="caution">
    <text evidence="1">The sequence shown here is derived from an EMBL/GenBank/DDBJ whole genome shotgun (WGS) entry which is preliminary data.</text>
</comment>
<evidence type="ECO:0000313" key="1">
    <source>
        <dbReference type="EMBL" id="MCD1116961.1"/>
    </source>
</evidence>